<comment type="caution">
    <text evidence="3">The sequence shown here is derived from an EMBL/GenBank/DDBJ whole genome shotgun (WGS) entry which is preliminary data.</text>
</comment>
<dbReference type="EMBL" id="JADKPN010000006">
    <property type="protein sequence ID" value="MBF4763849.1"/>
    <property type="molecule type" value="Genomic_DNA"/>
</dbReference>
<evidence type="ECO:0000256" key="2">
    <source>
        <dbReference type="SAM" id="Phobius"/>
    </source>
</evidence>
<organism evidence="3 4">
    <name type="scientific">Nocardioides islandensis</name>
    <dbReference type="NCBI Taxonomy" id="433663"/>
    <lineage>
        <taxon>Bacteria</taxon>
        <taxon>Bacillati</taxon>
        <taxon>Actinomycetota</taxon>
        <taxon>Actinomycetes</taxon>
        <taxon>Propionibacteriales</taxon>
        <taxon>Nocardioidaceae</taxon>
        <taxon>Nocardioides</taxon>
    </lineage>
</organism>
<keyword evidence="2" id="KW-0472">Membrane</keyword>
<evidence type="ECO:0000256" key="1">
    <source>
        <dbReference type="SAM" id="MobiDB-lite"/>
    </source>
</evidence>
<feature type="transmembrane region" description="Helical" evidence="2">
    <location>
        <begin position="64"/>
        <end position="84"/>
    </location>
</feature>
<feature type="region of interest" description="Disordered" evidence="1">
    <location>
        <begin position="166"/>
        <end position="205"/>
    </location>
</feature>
<dbReference type="PROSITE" id="PS51318">
    <property type="entry name" value="TAT"/>
    <property type="match status" value="1"/>
</dbReference>
<evidence type="ECO:0000313" key="3">
    <source>
        <dbReference type="EMBL" id="MBF4763849.1"/>
    </source>
</evidence>
<keyword evidence="2" id="KW-1133">Transmembrane helix</keyword>
<dbReference type="RefSeq" id="WP_194707035.1">
    <property type="nucleotide sequence ID" value="NZ_JADKPN010000006.1"/>
</dbReference>
<name>A0A930VAC9_9ACTN</name>
<proteinExistence type="predicted"/>
<feature type="compositionally biased region" description="Basic and acidic residues" evidence="1">
    <location>
        <begin position="177"/>
        <end position="205"/>
    </location>
</feature>
<protein>
    <submittedName>
        <fullName evidence="3">Trp biosynthesis-associated membrane protein</fullName>
    </submittedName>
</protein>
<reference evidence="3" key="1">
    <citation type="submission" date="2020-11" db="EMBL/GenBank/DDBJ databases">
        <title>Nocardioides sp. nov., isolated from Soil of Cynanchum wilfordii Hemsley rhizosphere.</title>
        <authorList>
            <person name="Lee J.-S."/>
            <person name="Suh M.K."/>
            <person name="Kim J.-S."/>
        </authorList>
    </citation>
    <scope>NUCLEOTIDE SEQUENCE</scope>
    <source>
        <strain evidence="3">KCTC 19275</strain>
    </source>
</reference>
<feature type="transmembrane region" description="Helical" evidence="2">
    <location>
        <begin position="91"/>
        <end position="115"/>
    </location>
</feature>
<dbReference type="InterPro" id="IPR019051">
    <property type="entry name" value="Trp_biosyn_TM_oprn/chp"/>
</dbReference>
<accession>A0A930VAC9</accession>
<feature type="transmembrane region" description="Helical" evidence="2">
    <location>
        <begin position="135"/>
        <end position="158"/>
    </location>
</feature>
<keyword evidence="4" id="KW-1185">Reference proteome</keyword>
<evidence type="ECO:0000313" key="4">
    <source>
        <dbReference type="Proteomes" id="UP000640489"/>
    </source>
</evidence>
<dbReference type="Pfam" id="PF09534">
    <property type="entry name" value="Trp_oprn_chp"/>
    <property type="match status" value="1"/>
</dbReference>
<keyword evidence="2" id="KW-0812">Transmembrane</keyword>
<gene>
    <name evidence="3" type="ORF">ISU07_11995</name>
</gene>
<dbReference type="InterPro" id="IPR006311">
    <property type="entry name" value="TAT_signal"/>
</dbReference>
<sequence>MADRSTGPRRTFAPVVLLGLAAGGAAALAGSRAWATFDQRPDGSAGSDGYTSSLGVSLSRLPEAPLVTALALVALACWGVLLVTRRRFRRAVAVLGLVASLGTLAAAVVAFATVPDDLRESFSALGASVDVGRPAWPYLGVVAALVSVGATAAAVRLVPGWPEMGSRYDAPGSAPPPRDETSLDLWRAMDDGRDPTLPPERRTDP</sequence>
<dbReference type="AlphaFoldDB" id="A0A930VAC9"/>
<dbReference type="Proteomes" id="UP000640489">
    <property type="component" value="Unassembled WGS sequence"/>
</dbReference>